<protein>
    <recommendedName>
        <fullName evidence="3">Helix-turn-helix domain-containing protein</fullName>
    </recommendedName>
</protein>
<dbReference type="RefSeq" id="WP_025076447.1">
    <property type="nucleotide sequence ID" value="NZ_FQVD01000002.1"/>
</dbReference>
<name>A0A1M4T5U6_9BACE</name>
<keyword evidence="2" id="KW-1185">Reference proteome</keyword>
<evidence type="ECO:0000313" key="2">
    <source>
        <dbReference type="Proteomes" id="UP000184436"/>
    </source>
</evidence>
<dbReference type="STRING" id="871325.SAMN05444349_10221"/>
<organism evidence="1 2">
    <name type="scientific">Bacteroides faecichinchillae</name>
    <dbReference type="NCBI Taxonomy" id="871325"/>
    <lineage>
        <taxon>Bacteria</taxon>
        <taxon>Pseudomonadati</taxon>
        <taxon>Bacteroidota</taxon>
        <taxon>Bacteroidia</taxon>
        <taxon>Bacteroidales</taxon>
        <taxon>Bacteroidaceae</taxon>
        <taxon>Bacteroides</taxon>
    </lineage>
</organism>
<evidence type="ECO:0000313" key="1">
    <source>
        <dbReference type="EMBL" id="SHE39923.1"/>
    </source>
</evidence>
<reference evidence="1 2" key="1">
    <citation type="submission" date="2016-11" db="EMBL/GenBank/DDBJ databases">
        <authorList>
            <person name="Jaros S."/>
            <person name="Januszkiewicz K."/>
            <person name="Wedrychowicz H."/>
        </authorList>
    </citation>
    <scope>NUCLEOTIDE SEQUENCE [LARGE SCALE GENOMIC DNA]</scope>
    <source>
        <strain evidence="1 2">DSM 26883</strain>
    </source>
</reference>
<dbReference type="EMBL" id="FQVD01000002">
    <property type="protein sequence ID" value="SHE39923.1"/>
    <property type="molecule type" value="Genomic_DNA"/>
</dbReference>
<sequence length="122" mass="14365">MKTDYNNLPERIDYLISEIAGIKELLTQRIRNPEEIPKYLDINQALLYLGKLGFLISRSKLYKLTSGNNIPCHKSDNRIYFFPQELDSWLSSQIEKKSETSQNFSDQSKQFIIKTAQYKNRK</sequence>
<dbReference type="OrthoDB" id="597977at2"/>
<proteinExistence type="predicted"/>
<dbReference type="Proteomes" id="UP000184436">
    <property type="component" value="Unassembled WGS sequence"/>
</dbReference>
<dbReference type="AlphaFoldDB" id="A0A1M4T5U6"/>
<gene>
    <name evidence="1" type="ORF">SAMN05444349_10221</name>
</gene>
<evidence type="ECO:0008006" key="3">
    <source>
        <dbReference type="Google" id="ProtNLM"/>
    </source>
</evidence>
<accession>A0A1M4T5U6</accession>